<keyword evidence="6" id="KW-1185">Reference proteome</keyword>
<gene>
    <name evidence="5" type="ORF">D9757_003548</name>
    <name evidence="4" type="ORF">D9757_005450</name>
</gene>
<dbReference type="AlphaFoldDB" id="A0A8H5HTS9"/>
<name>A0A8H5HTS9_9AGAR</name>
<proteinExistence type="predicted"/>
<evidence type="ECO:0008006" key="7">
    <source>
        <dbReference type="Google" id="ProtNLM"/>
    </source>
</evidence>
<dbReference type="SUPFAM" id="SSF159245">
    <property type="entry name" value="AttH-like"/>
    <property type="match status" value="1"/>
</dbReference>
<protein>
    <recommendedName>
        <fullName evidence="7">Hydroxyneurosporene synthase</fullName>
    </recommendedName>
</protein>
<dbReference type="OrthoDB" id="5344254at2759"/>
<dbReference type="Proteomes" id="UP000518752">
    <property type="component" value="Unassembled WGS sequence"/>
</dbReference>
<feature type="domain" description="Diels-Alderase N-terminal" evidence="2">
    <location>
        <begin position="28"/>
        <end position="227"/>
    </location>
</feature>
<dbReference type="Pfam" id="PF24137">
    <property type="entry name" value="DA_N"/>
    <property type="match status" value="1"/>
</dbReference>
<reference evidence="5 6" key="1">
    <citation type="journal article" date="2020" name="ISME J.">
        <title>Uncovering the hidden diversity of litter-decomposition mechanisms in mushroom-forming fungi.</title>
        <authorList>
            <person name="Floudas D."/>
            <person name="Bentzer J."/>
            <person name="Ahren D."/>
            <person name="Johansson T."/>
            <person name="Persson P."/>
            <person name="Tunlid A."/>
        </authorList>
    </citation>
    <scope>NUCLEOTIDE SEQUENCE [LARGE SCALE GENOMIC DNA]</scope>
    <source>
        <strain evidence="5 6">CBS 406.79</strain>
    </source>
</reference>
<evidence type="ECO:0000313" key="6">
    <source>
        <dbReference type="Proteomes" id="UP000518752"/>
    </source>
</evidence>
<dbReference type="EMBL" id="JAACJN010000023">
    <property type="protein sequence ID" value="KAF5389323.1"/>
    <property type="molecule type" value="Genomic_DNA"/>
</dbReference>
<comment type="caution">
    <text evidence="5">The sequence shown here is derived from an EMBL/GenBank/DDBJ whole genome shotgun (WGS) entry which is preliminary data.</text>
</comment>
<accession>A0A8H5HTS9</accession>
<feature type="chain" id="PRO_5036430915" description="Hydroxyneurosporene synthase" evidence="1">
    <location>
        <begin position="23"/>
        <end position="369"/>
    </location>
</feature>
<dbReference type="InterPro" id="IPR057722">
    <property type="entry name" value="AsqO/PenF-like_C"/>
</dbReference>
<feature type="domain" description="AsqO/PenF-like C-terminal" evidence="3">
    <location>
        <begin position="233"/>
        <end position="366"/>
    </location>
</feature>
<keyword evidence="1" id="KW-0732">Signal</keyword>
<organism evidence="5 6">
    <name type="scientific">Collybiopsis confluens</name>
    <dbReference type="NCBI Taxonomy" id="2823264"/>
    <lineage>
        <taxon>Eukaryota</taxon>
        <taxon>Fungi</taxon>
        <taxon>Dikarya</taxon>
        <taxon>Basidiomycota</taxon>
        <taxon>Agaricomycotina</taxon>
        <taxon>Agaricomycetes</taxon>
        <taxon>Agaricomycetidae</taxon>
        <taxon>Agaricales</taxon>
        <taxon>Marasmiineae</taxon>
        <taxon>Omphalotaceae</taxon>
        <taxon>Collybiopsis</taxon>
    </lineage>
</organism>
<evidence type="ECO:0000313" key="5">
    <source>
        <dbReference type="EMBL" id="KAF5389323.1"/>
    </source>
</evidence>
<dbReference type="EMBL" id="JAACJN010000038">
    <property type="protein sequence ID" value="KAF5385702.1"/>
    <property type="molecule type" value="Genomic_DNA"/>
</dbReference>
<dbReference type="Pfam" id="PF25581">
    <property type="entry name" value="AsqO_C"/>
    <property type="match status" value="1"/>
</dbReference>
<dbReference type="InterPro" id="IPR056402">
    <property type="entry name" value="DA_N"/>
</dbReference>
<evidence type="ECO:0000259" key="3">
    <source>
        <dbReference type="Pfam" id="PF25581"/>
    </source>
</evidence>
<evidence type="ECO:0000256" key="1">
    <source>
        <dbReference type="SAM" id="SignalP"/>
    </source>
</evidence>
<sequence length="369" mass="39551">MRASNSGAILSLFLHYLLAVSASTTQYPSTVVDGDSIVQYIATSAIDAPKVSTINATSYDYWYFDAVSLDHEYSVVAVFYAAPKTSFPFLPKNQQILAAQISVQTPGAVTINTTYATAATLTVDDINNDIEGTWEGIGAAFTGTRNMTLYNVTFESEEQLGVSGFASFKSIAPPHYVCSPAEEGANMELLPHVGWANAIPDAHAIVELEINGTRVSFSGVGYHDKNWGDAPFQDAVTSWYWGHARVGPYSVVWFDAIASNGTEYASGYVARDGQILGIACGTDKAKVRPIGNTTYPPHTESNTPDGFQIEFDLGEDVGVFEATAKAEALALQSQTGVYSRWTGGISGGLRSEGKVFNGTSLFDQFALTS</sequence>
<evidence type="ECO:0000259" key="2">
    <source>
        <dbReference type="Pfam" id="PF24137"/>
    </source>
</evidence>
<evidence type="ECO:0000313" key="4">
    <source>
        <dbReference type="EMBL" id="KAF5385702.1"/>
    </source>
</evidence>
<feature type="signal peptide" evidence="1">
    <location>
        <begin position="1"/>
        <end position="22"/>
    </location>
</feature>